<accession>A0AAW2TA24</accession>
<comment type="caution">
    <text evidence="1">The sequence shown here is derived from an EMBL/GenBank/DDBJ whole genome shotgun (WGS) entry which is preliminary data.</text>
</comment>
<sequence length="113" mass="12967">MRKRARLAEPKENIKIFAFPQLPKLKQLILKVGAWDDDSLLEFTSLIKACPNLNRFVLQVRELSIWNANRGLVDFGHLIVQFSHTCFLLTIKVLKVSTTLHVFDYCGVGREPS</sequence>
<organism evidence="1">
    <name type="scientific">Sesamum latifolium</name>
    <dbReference type="NCBI Taxonomy" id="2727402"/>
    <lineage>
        <taxon>Eukaryota</taxon>
        <taxon>Viridiplantae</taxon>
        <taxon>Streptophyta</taxon>
        <taxon>Embryophyta</taxon>
        <taxon>Tracheophyta</taxon>
        <taxon>Spermatophyta</taxon>
        <taxon>Magnoliopsida</taxon>
        <taxon>eudicotyledons</taxon>
        <taxon>Gunneridae</taxon>
        <taxon>Pentapetalae</taxon>
        <taxon>asterids</taxon>
        <taxon>lamiids</taxon>
        <taxon>Lamiales</taxon>
        <taxon>Pedaliaceae</taxon>
        <taxon>Sesamum</taxon>
    </lineage>
</organism>
<name>A0AAW2TA24_9LAMI</name>
<gene>
    <name evidence="1" type="ORF">Slati_4151900</name>
</gene>
<protein>
    <submittedName>
        <fullName evidence="1">Uncharacterized protein</fullName>
    </submittedName>
</protein>
<proteinExistence type="predicted"/>
<dbReference type="EMBL" id="JACGWN010000015">
    <property type="protein sequence ID" value="KAL0401220.1"/>
    <property type="molecule type" value="Genomic_DNA"/>
</dbReference>
<reference evidence="1" key="1">
    <citation type="submission" date="2020-06" db="EMBL/GenBank/DDBJ databases">
        <authorList>
            <person name="Li T."/>
            <person name="Hu X."/>
            <person name="Zhang T."/>
            <person name="Song X."/>
            <person name="Zhang H."/>
            <person name="Dai N."/>
            <person name="Sheng W."/>
            <person name="Hou X."/>
            <person name="Wei L."/>
        </authorList>
    </citation>
    <scope>NUCLEOTIDE SEQUENCE</scope>
    <source>
        <strain evidence="1">KEN1</strain>
        <tissue evidence="1">Leaf</tissue>
    </source>
</reference>
<evidence type="ECO:0000313" key="1">
    <source>
        <dbReference type="EMBL" id="KAL0401220.1"/>
    </source>
</evidence>
<dbReference type="AlphaFoldDB" id="A0AAW2TA24"/>
<reference evidence="1" key="2">
    <citation type="journal article" date="2024" name="Plant">
        <title>Genomic evolution and insights into agronomic trait innovations of Sesamum species.</title>
        <authorList>
            <person name="Miao H."/>
            <person name="Wang L."/>
            <person name="Qu L."/>
            <person name="Liu H."/>
            <person name="Sun Y."/>
            <person name="Le M."/>
            <person name="Wang Q."/>
            <person name="Wei S."/>
            <person name="Zheng Y."/>
            <person name="Lin W."/>
            <person name="Duan Y."/>
            <person name="Cao H."/>
            <person name="Xiong S."/>
            <person name="Wang X."/>
            <person name="Wei L."/>
            <person name="Li C."/>
            <person name="Ma Q."/>
            <person name="Ju M."/>
            <person name="Zhao R."/>
            <person name="Li G."/>
            <person name="Mu C."/>
            <person name="Tian Q."/>
            <person name="Mei H."/>
            <person name="Zhang T."/>
            <person name="Gao T."/>
            <person name="Zhang H."/>
        </authorList>
    </citation>
    <scope>NUCLEOTIDE SEQUENCE</scope>
    <source>
        <strain evidence="1">KEN1</strain>
    </source>
</reference>